<evidence type="ECO:0000256" key="1">
    <source>
        <dbReference type="SAM" id="SignalP"/>
    </source>
</evidence>
<evidence type="ECO:0000313" key="2">
    <source>
        <dbReference type="EMBL" id="KGD68347.1"/>
    </source>
</evidence>
<reference evidence="2 3" key="1">
    <citation type="submission" date="2014-09" db="EMBL/GenBank/DDBJ databases">
        <title>Whole Genome Shotgun of Flavobacterium aquatile LMG 4008.</title>
        <authorList>
            <person name="Gale A.N."/>
            <person name="Pipes S.E."/>
            <person name="Newman J.D."/>
        </authorList>
    </citation>
    <scope>NUCLEOTIDE SEQUENCE [LARGE SCALE GENOMIC DNA]</scope>
    <source>
        <strain evidence="2 3">LMG 4008</strain>
    </source>
</reference>
<comment type="caution">
    <text evidence="2">The sequence shown here is derived from an EMBL/GenBank/DDBJ whole genome shotgun (WGS) entry which is preliminary data.</text>
</comment>
<organism evidence="2 3">
    <name type="scientific">Flavobacterium aquatile LMG 4008 = ATCC 11947</name>
    <dbReference type="NCBI Taxonomy" id="1453498"/>
    <lineage>
        <taxon>Bacteria</taxon>
        <taxon>Pseudomonadati</taxon>
        <taxon>Bacteroidota</taxon>
        <taxon>Flavobacteriia</taxon>
        <taxon>Flavobacteriales</taxon>
        <taxon>Flavobacteriaceae</taxon>
        <taxon>Flavobacterium</taxon>
    </lineage>
</organism>
<keyword evidence="1" id="KW-0732">Signal</keyword>
<evidence type="ECO:0000313" key="3">
    <source>
        <dbReference type="Proteomes" id="UP000029554"/>
    </source>
</evidence>
<dbReference type="RefSeq" id="WP_035126100.1">
    <property type="nucleotide sequence ID" value="NZ_JRHH01000003.1"/>
</dbReference>
<dbReference type="STRING" id="1453498.LG45_08650"/>
<name>A0A095SUQ9_9FLAO</name>
<evidence type="ECO:0008006" key="4">
    <source>
        <dbReference type="Google" id="ProtNLM"/>
    </source>
</evidence>
<protein>
    <recommendedName>
        <fullName evidence="4">Carboxypeptidase-like regulatory domain-containing protein</fullName>
    </recommendedName>
</protein>
<accession>A0A095SUQ9</accession>
<dbReference type="OrthoDB" id="1307311at2"/>
<gene>
    <name evidence="2" type="ORF">LG45_08650</name>
</gene>
<dbReference type="AlphaFoldDB" id="A0A095SUQ9"/>
<dbReference type="Proteomes" id="UP000029554">
    <property type="component" value="Unassembled WGS sequence"/>
</dbReference>
<dbReference type="eggNOG" id="ENOG5033Q8X">
    <property type="taxonomic scope" value="Bacteria"/>
</dbReference>
<feature type="signal peptide" evidence="1">
    <location>
        <begin position="1"/>
        <end position="21"/>
    </location>
</feature>
<keyword evidence="3" id="KW-1185">Reference proteome</keyword>
<sequence length="389" mass="44520">MKKIFAFLFLILSSISYSQNAEIVLVLKDADTKAVIEDATVLVLRTKQVNLSNSEGKVSFVLKGISGIQITHTSYQSVTIRSSNLKEKENVIYLKNNVTNLDELILTKQHPQKILANLIENSTNKLSVPARLKVYSREFFKLNGVCSNYNDGLMNFQLFGKPKKISSAILVEQNRSYGLVNVNISNELLGYNLNDIIENYYNFKYLLPLLQPRAKKEFDFLIKATSENADYYIMFVTPLDTATGLLDDFTITYDRKKKIIIEVTSEVTPATIVKLKERKGNNVKNIYKSFFKTIYRSDASNYYLLSSREEIGFERIQRNNSTDIQVKNSFVTTNFSTQNFSYKESEVFKDKTLFNKKNVILNNYWEISGLAATPEEDEIILSVADRGEE</sequence>
<feature type="chain" id="PRO_5001911280" description="Carboxypeptidase-like regulatory domain-containing protein" evidence="1">
    <location>
        <begin position="22"/>
        <end position="389"/>
    </location>
</feature>
<proteinExistence type="predicted"/>
<dbReference type="EMBL" id="JRHH01000003">
    <property type="protein sequence ID" value="KGD68347.1"/>
    <property type="molecule type" value="Genomic_DNA"/>
</dbReference>